<evidence type="ECO:0000256" key="5">
    <source>
        <dbReference type="SAM" id="MobiDB-lite"/>
    </source>
</evidence>
<dbReference type="Pfam" id="PF00536">
    <property type="entry name" value="SAM_1"/>
    <property type="match status" value="1"/>
</dbReference>
<dbReference type="InterPro" id="IPR050548">
    <property type="entry name" value="PcG_chromatin_remod_factors"/>
</dbReference>
<dbReference type="Gene3D" id="1.10.150.50">
    <property type="entry name" value="Transcription Factor, Ets-1"/>
    <property type="match status" value="1"/>
</dbReference>
<name>A0A1B6D761_9HEMI</name>
<dbReference type="GO" id="GO:0042393">
    <property type="term" value="F:histone binding"/>
    <property type="evidence" value="ECO:0007669"/>
    <property type="project" value="TreeGrafter"/>
</dbReference>
<gene>
    <name evidence="7" type="ORF">g.36162</name>
</gene>
<feature type="region of interest" description="Disordered" evidence="5">
    <location>
        <begin position="53"/>
        <end position="112"/>
    </location>
</feature>
<dbReference type="PANTHER" id="PTHR12247:SF104">
    <property type="entry name" value="POLYCOMB PROTEIN SFMBT"/>
    <property type="match status" value="1"/>
</dbReference>
<dbReference type="AlphaFoldDB" id="A0A1B6D761"/>
<evidence type="ECO:0000259" key="6">
    <source>
        <dbReference type="PROSITE" id="PS50105"/>
    </source>
</evidence>
<dbReference type="SMART" id="SM00454">
    <property type="entry name" value="SAM"/>
    <property type="match status" value="1"/>
</dbReference>
<dbReference type="GO" id="GO:0045892">
    <property type="term" value="P:negative regulation of DNA-templated transcription"/>
    <property type="evidence" value="ECO:0007669"/>
    <property type="project" value="TreeGrafter"/>
</dbReference>
<evidence type="ECO:0000256" key="3">
    <source>
        <dbReference type="ARBA" id="ARBA00023242"/>
    </source>
</evidence>
<evidence type="ECO:0000256" key="4">
    <source>
        <dbReference type="PROSITE-ProRule" id="PRU00459"/>
    </source>
</evidence>
<protein>
    <recommendedName>
        <fullName evidence="6">SAM domain-containing protein</fullName>
    </recommendedName>
</protein>
<dbReference type="PANTHER" id="PTHR12247">
    <property type="entry name" value="POLYCOMB GROUP PROTEIN"/>
    <property type="match status" value="1"/>
</dbReference>
<dbReference type="GO" id="GO:0031507">
    <property type="term" value="P:heterochromatin formation"/>
    <property type="evidence" value="ECO:0007669"/>
    <property type="project" value="InterPro"/>
</dbReference>
<feature type="non-terminal residue" evidence="7">
    <location>
        <position position="1"/>
    </location>
</feature>
<keyword evidence="3" id="KW-0539">Nucleus</keyword>
<feature type="repeat" description="MBT" evidence="4">
    <location>
        <begin position="1"/>
        <end position="49"/>
    </location>
</feature>
<dbReference type="InterPro" id="IPR004092">
    <property type="entry name" value="Mbt"/>
</dbReference>
<dbReference type="PROSITE" id="PS51079">
    <property type="entry name" value="MBT"/>
    <property type="match status" value="1"/>
</dbReference>
<keyword evidence="2" id="KW-0677">Repeat</keyword>
<feature type="compositionally biased region" description="Basic residues" evidence="5">
    <location>
        <begin position="70"/>
        <end position="81"/>
    </location>
</feature>
<organism evidence="7">
    <name type="scientific">Clastoptera arizonana</name>
    <name type="common">Arizona spittle bug</name>
    <dbReference type="NCBI Taxonomy" id="38151"/>
    <lineage>
        <taxon>Eukaryota</taxon>
        <taxon>Metazoa</taxon>
        <taxon>Ecdysozoa</taxon>
        <taxon>Arthropoda</taxon>
        <taxon>Hexapoda</taxon>
        <taxon>Insecta</taxon>
        <taxon>Pterygota</taxon>
        <taxon>Neoptera</taxon>
        <taxon>Paraneoptera</taxon>
        <taxon>Hemiptera</taxon>
        <taxon>Auchenorrhyncha</taxon>
        <taxon>Cercopoidea</taxon>
        <taxon>Clastopteridae</taxon>
        <taxon>Clastoptera</taxon>
    </lineage>
</organism>
<dbReference type="InterPro" id="IPR013761">
    <property type="entry name" value="SAM/pointed_sf"/>
</dbReference>
<evidence type="ECO:0000256" key="1">
    <source>
        <dbReference type="ARBA" id="ARBA00004123"/>
    </source>
</evidence>
<dbReference type="Gene3D" id="2.30.30.140">
    <property type="match status" value="1"/>
</dbReference>
<dbReference type="SUPFAM" id="SSF47769">
    <property type="entry name" value="SAM/Pointed domain"/>
    <property type="match status" value="1"/>
</dbReference>
<feature type="compositionally biased region" description="Polar residues" evidence="5">
    <location>
        <begin position="89"/>
        <end position="99"/>
    </location>
</feature>
<dbReference type="EMBL" id="GEDC01015893">
    <property type="protein sequence ID" value="JAS21405.1"/>
    <property type="molecule type" value="Transcribed_RNA"/>
</dbReference>
<dbReference type="CDD" id="cd09580">
    <property type="entry name" value="SAM_Scm-like-4MBT"/>
    <property type="match status" value="1"/>
</dbReference>
<evidence type="ECO:0000313" key="7">
    <source>
        <dbReference type="EMBL" id="JAS21405.1"/>
    </source>
</evidence>
<dbReference type="PROSITE" id="PS50105">
    <property type="entry name" value="SAM_DOMAIN"/>
    <property type="match status" value="1"/>
</dbReference>
<dbReference type="InterPro" id="IPR001660">
    <property type="entry name" value="SAM"/>
</dbReference>
<dbReference type="GO" id="GO:0005634">
    <property type="term" value="C:nucleus"/>
    <property type="evidence" value="ECO:0007669"/>
    <property type="project" value="UniProtKB-SubCell"/>
</dbReference>
<comment type="subcellular location">
    <subcellularLocation>
        <location evidence="1">Nucleus</location>
    </subcellularLocation>
</comment>
<dbReference type="SUPFAM" id="SSF63748">
    <property type="entry name" value="Tudor/PWWP/MBT"/>
    <property type="match status" value="1"/>
</dbReference>
<sequence length="277" mass="30839">GTVARIVGRLLKIHFDGWDDEYDQWLDCESSDIYPVGWCQLVAHKLEGPHRQLKNGVNTSATKTGPLKIGVRKRGRRRLGNKKLASPGAPTNQSKTSPMMDSPAAPVTPESECLNKEPAEANVLTGEMNLMDNGVTNHEMEFKVESAAPDELKTRDLLVTTNNTISSPNYDDSCSSRLIPRLIDSTGLCDTRELVPDQWNVAEVAQFLRVNDCAAYCDSFSQKNIDGKALFTLTKEDIIDLTEMKVGPSLKICDLIEQLKNKVNKTQDRMKSFKKIL</sequence>
<accession>A0A1B6D761</accession>
<proteinExistence type="predicted"/>
<dbReference type="GO" id="GO:0003682">
    <property type="term" value="F:chromatin binding"/>
    <property type="evidence" value="ECO:0007669"/>
    <property type="project" value="TreeGrafter"/>
</dbReference>
<dbReference type="SMART" id="SM00561">
    <property type="entry name" value="MBT"/>
    <property type="match status" value="1"/>
</dbReference>
<feature type="domain" description="SAM" evidence="6">
    <location>
        <begin position="199"/>
        <end position="262"/>
    </location>
</feature>
<evidence type="ECO:0000256" key="2">
    <source>
        <dbReference type="ARBA" id="ARBA00022737"/>
    </source>
</evidence>
<dbReference type="InterPro" id="IPR037605">
    <property type="entry name" value="Sfmbt_SAM"/>
</dbReference>
<dbReference type="Pfam" id="PF02820">
    <property type="entry name" value="MBT"/>
    <property type="match status" value="1"/>
</dbReference>
<reference evidence="7" key="1">
    <citation type="submission" date="2015-12" db="EMBL/GenBank/DDBJ databases">
        <title>De novo transcriptome assembly of four potential Pierce s Disease insect vectors from Arizona vineyards.</title>
        <authorList>
            <person name="Tassone E.E."/>
        </authorList>
    </citation>
    <scope>NUCLEOTIDE SEQUENCE</scope>
</reference>